<evidence type="ECO:0000313" key="2">
    <source>
        <dbReference type="EMBL" id="GAA1576534.1"/>
    </source>
</evidence>
<gene>
    <name evidence="2" type="ORF">GCM10009804_36470</name>
</gene>
<evidence type="ECO:0000313" key="3">
    <source>
        <dbReference type="Proteomes" id="UP001501705"/>
    </source>
</evidence>
<comment type="caution">
    <text evidence="2">The sequence shown here is derived from an EMBL/GenBank/DDBJ whole genome shotgun (WGS) entry which is preliminary data.</text>
</comment>
<keyword evidence="3" id="KW-1185">Reference proteome</keyword>
<protein>
    <submittedName>
        <fullName evidence="2">Uncharacterized protein</fullName>
    </submittedName>
</protein>
<reference evidence="3" key="1">
    <citation type="journal article" date="2019" name="Int. J. Syst. Evol. Microbiol.">
        <title>The Global Catalogue of Microorganisms (GCM) 10K type strain sequencing project: providing services to taxonomists for standard genome sequencing and annotation.</title>
        <authorList>
            <consortium name="The Broad Institute Genomics Platform"/>
            <consortium name="The Broad Institute Genome Sequencing Center for Infectious Disease"/>
            <person name="Wu L."/>
            <person name="Ma J."/>
        </authorList>
    </citation>
    <scope>NUCLEOTIDE SEQUENCE [LARGE SCALE GENOMIC DNA]</scope>
    <source>
        <strain evidence="3">JCM 15572</strain>
    </source>
</reference>
<dbReference type="EMBL" id="BAAAPH010000011">
    <property type="protein sequence ID" value="GAA1576534.1"/>
    <property type="molecule type" value="Genomic_DNA"/>
</dbReference>
<name>A0ABP4P9U3_9ACTN</name>
<dbReference type="Proteomes" id="UP001501705">
    <property type="component" value="Unassembled WGS sequence"/>
</dbReference>
<proteinExistence type="predicted"/>
<feature type="compositionally biased region" description="Basic residues" evidence="1">
    <location>
        <begin position="69"/>
        <end position="86"/>
    </location>
</feature>
<feature type="compositionally biased region" description="Basic and acidic residues" evidence="1">
    <location>
        <begin position="41"/>
        <end position="50"/>
    </location>
</feature>
<evidence type="ECO:0000256" key="1">
    <source>
        <dbReference type="SAM" id="MobiDB-lite"/>
    </source>
</evidence>
<feature type="region of interest" description="Disordered" evidence="1">
    <location>
        <begin position="1"/>
        <end position="122"/>
    </location>
</feature>
<organism evidence="2 3">
    <name type="scientific">Kribbella hippodromi</name>
    <dbReference type="NCBI Taxonomy" id="434347"/>
    <lineage>
        <taxon>Bacteria</taxon>
        <taxon>Bacillati</taxon>
        <taxon>Actinomycetota</taxon>
        <taxon>Actinomycetes</taxon>
        <taxon>Propionibacteriales</taxon>
        <taxon>Kribbellaceae</taxon>
        <taxon>Kribbella</taxon>
    </lineage>
</organism>
<accession>A0ABP4P9U3</accession>
<feature type="compositionally biased region" description="Basic and acidic residues" evidence="1">
    <location>
        <begin position="8"/>
        <end position="20"/>
    </location>
</feature>
<sequence>MLPARPKHTADHTAASDRGLDVPGRSGASGMLRDTGHTQVRRTDARRGDHDDEQNPPQSGKYQWAQRMPARRRGRGLRRHRTRHHRDRSDEQQRGRAVQSGRCGHPADQGAGDQRSTKEKAFLGNRIKRVRAFFQY</sequence>